<feature type="transmembrane region" description="Helical" evidence="2">
    <location>
        <begin position="69"/>
        <end position="94"/>
    </location>
</feature>
<dbReference type="OrthoDB" id="4173225at2"/>
<keyword evidence="2" id="KW-0812">Transmembrane</keyword>
<reference evidence="3 4" key="1">
    <citation type="submission" date="2015-10" db="EMBL/GenBank/DDBJ databases">
        <title>Draft genome sequence of Streptomyces yokosukanensis DSM 40224, type strain for the species Streptomyces yokosukanensis.</title>
        <authorList>
            <person name="Ruckert C."/>
            <person name="Winkler A."/>
            <person name="Kalinowski J."/>
            <person name="Kampfer P."/>
            <person name="Glaeser S."/>
        </authorList>
    </citation>
    <scope>NUCLEOTIDE SEQUENCE [LARGE SCALE GENOMIC DNA]</scope>
    <source>
        <strain evidence="3 4">DSM 40224</strain>
    </source>
</reference>
<dbReference type="RefSeq" id="WP_067122901.1">
    <property type="nucleotide sequence ID" value="NZ_KQ948210.1"/>
</dbReference>
<keyword evidence="4" id="KW-1185">Reference proteome</keyword>
<evidence type="ECO:0000256" key="1">
    <source>
        <dbReference type="SAM" id="MobiDB-lite"/>
    </source>
</evidence>
<evidence type="ECO:0000313" key="3">
    <source>
        <dbReference type="EMBL" id="KUN06259.1"/>
    </source>
</evidence>
<feature type="transmembrane region" description="Helical" evidence="2">
    <location>
        <begin position="45"/>
        <end position="63"/>
    </location>
</feature>
<sequence>MAPGSRKNVAWPPHVVRRLARTVALVPLLMVGIGVLGTSPDWFPAALILGVLTVALAIAVLMATETKGWVFFAGLIIGLAVVLGSGLVFQAALMQSRGQRTEVRITSVYTTKGKTGRIYHCRLKRTDGRPMDHADIVGMGCNGTEDAGTTEHLLVDPSGWLDPQPADADFSSLPVGVVGVGVAIGLWELTVWQTRRIGLREAAANPTAPSRPSGAKPSPDNRSKKKRKRR</sequence>
<evidence type="ECO:0000256" key="2">
    <source>
        <dbReference type="SAM" id="Phobius"/>
    </source>
</evidence>
<organism evidence="3 4">
    <name type="scientific">Streptomyces yokosukanensis</name>
    <dbReference type="NCBI Taxonomy" id="67386"/>
    <lineage>
        <taxon>Bacteria</taxon>
        <taxon>Bacillati</taxon>
        <taxon>Actinomycetota</taxon>
        <taxon>Actinomycetes</taxon>
        <taxon>Kitasatosporales</taxon>
        <taxon>Streptomycetaceae</taxon>
        <taxon>Streptomyces</taxon>
    </lineage>
</organism>
<keyword evidence="2" id="KW-0472">Membrane</keyword>
<feature type="transmembrane region" description="Helical" evidence="2">
    <location>
        <begin position="20"/>
        <end position="38"/>
    </location>
</feature>
<accession>A0A101P7A2</accession>
<protein>
    <submittedName>
        <fullName evidence="3">Uncharacterized protein</fullName>
    </submittedName>
</protein>
<dbReference type="EMBL" id="LMWN01000018">
    <property type="protein sequence ID" value="KUN06259.1"/>
    <property type="molecule type" value="Genomic_DNA"/>
</dbReference>
<evidence type="ECO:0000313" key="4">
    <source>
        <dbReference type="Proteomes" id="UP000053127"/>
    </source>
</evidence>
<keyword evidence="2" id="KW-1133">Transmembrane helix</keyword>
<comment type="caution">
    <text evidence="3">The sequence shown here is derived from an EMBL/GenBank/DDBJ whole genome shotgun (WGS) entry which is preliminary data.</text>
</comment>
<feature type="region of interest" description="Disordered" evidence="1">
    <location>
        <begin position="201"/>
        <end position="230"/>
    </location>
</feature>
<name>A0A101P7A2_9ACTN</name>
<dbReference type="AlphaFoldDB" id="A0A101P7A2"/>
<gene>
    <name evidence="3" type="ORF">AQI95_15320</name>
</gene>
<proteinExistence type="predicted"/>
<dbReference type="Proteomes" id="UP000053127">
    <property type="component" value="Unassembled WGS sequence"/>
</dbReference>